<dbReference type="Proteomes" id="UP000185612">
    <property type="component" value="Unassembled WGS sequence"/>
</dbReference>
<evidence type="ECO:0008006" key="4">
    <source>
        <dbReference type="Google" id="ProtNLM"/>
    </source>
</evidence>
<proteinExistence type="predicted"/>
<dbReference type="InParanoid" id="A0A1Q5PV23"/>
<dbReference type="InterPro" id="IPR007922">
    <property type="entry name" value="DciA-like"/>
</dbReference>
<comment type="caution">
    <text evidence="2">The sequence shown here is derived from an EMBL/GenBank/DDBJ whole genome shotgun (WGS) entry which is preliminary data.</text>
</comment>
<accession>A0A1Q5PV23</accession>
<dbReference type="Pfam" id="PF05258">
    <property type="entry name" value="DciA"/>
    <property type="match status" value="1"/>
</dbReference>
<dbReference type="STRING" id="52770.BSZ40_08015"/>
<keyword evidence="3" id="KW-1185">Reference proteome</keyword>
<organism evidence="2 3">
    <name type="scientific">Buchananella hordeovulneris</name>
    <dbReference type="NCBI Taxonomy" id="52770"/>
    <lineage>
        <taxon>Bacteria</taxon>
        <taxon>Bacillati</taxon>
        <taxon>Actinomycetota</taxon>
        <taxon>Actinomycetes</taxon>
        <taxon>Actinomycetales</taxon>
        <taxon>Actinomycetaceae</taxon>
        <taxon>Buchananella</taxon>
    </lineage>
</organism>
<dbReference type="EMBL" id="MQVS01000008">
    <property type="protein sequence ID" value="OKL51342.1"/>
    <property type="molecule type" value="Genomic_DNA"/>
</dbReference>
<protein>
    <recommendedName>
        <fullName evidence="4">DUF721 domain-containing protein</fullName>
    </recommendedName>
</protein>
<sequence>MRALALRALDRFRSAAWEKGEVRVAWARGPRRYLDEEDQTGENEGGWQPPPGVKFWGSGPGKSRRDPKRLGAVGERVLARLGLTEAVAGGKVAAMWPSLVGPQIADHTKVEACTDHNLVIRTDSTAWAQQLRILTPNLLARIEAAAGAGVITSLTILPPAAPSWRHGPRVVPGRGPRDTYG</sequence>
<evidence type="ECO:0000313" key="3">
    <source>
        <dbReference type="Proteomes" id="UP000185612"/>
    </source>
</evidence>
<dbReference type="PANTHER" id="PTHR36456">
    <property type="entry name" value="UPF0232 PROTEIN SCO3875"/>
    <property type="match status" value="1"/>
</dbReference>
<dbReference type="PANTHER" id="PTHR36456:SF1">
    <property type="entry name" value="UPF0232 PROTEIN SCO3875"/>
    <property type="match status" value="1"/>
</dbReference>
<gene>
    <name evidence="2" type="ORF">BSZ40_08015</name>
</gene>
<feature type="region of interest" description="Disordered" evidence="1">
    <location>
        <begin position="36"/>
        <end position="69"/>
    </location>
</feature>
<name>A0A1Q5PV23_9ACTO</name>
<evidence type="ECO:0000313" key="2">
    <source>
        <dbReference type="EMBL" id="OKL51342.1"/>
    </source>
</evidence>
<dbReference type="AlphaFoldDB" id="A0A1Q5PV23"/>
<reference evidence="3" key="1">
    <citation type="submission" date="2016-12" db="EMBL/GenBank/DDBJ databases">
        <authorList>
            <person name="Meng X."/>
        </authorList>
    </citation>
    <scope>NUCLEOTIDE SEQUENCE [LARGE SCALE GENOMIC DNA]</scope>
    <source>
        <strain evidence="3">DSM 20732</strain>
    </source>
</reference>
<evidence type="ECO:0000256" key="1">
    <source>
        <dbReference type="SAM" id="MobiDB-lite"/>
    </source>
</evidence>